<dbReference type="PANTHER" id="PTHR31189">
    <property type="entry name" value="OS03G0336100 PROTEIN-RELATED"/>
    <property type="match status" value="1"/>
</dbReference>
<accession>A0A9Q0IYW8</accession>
<dbReference type="InterPro" id="IPR011051">
    <property type="entry name" value="RmlC_Cupin_sf"/>
</dbReference>
<dbReference type="Proteomes" id="UP001141552">
    <property type="component" value="Unassembled WGS sequence"/>
</dbReference>
<reference evidence="4" key="1">
    <citation type="submission" date="2022-02" db="EMBL/GenBank/DDBJ databases">
        <authorList>
            <person name="Henning P.M."/>
            <person name="McCubbin A.G."/>
            <person name="Shore J.S."/>
        </authorList>
    </citation>
    <scope>NUCLEOTIDE SEQUENCE</scope>
    <source>
        <strain evidence="4">F60SS</strain>
        <tissue evidence="4">Leaves</tissue>
    </source>
</reference>
<dbReference type="InterPro" id="IPR006045">
    <property type="entry name" value="Cupin_1"/>
</dbReference>
<dbReference type="SUPFAM" id="SSF51182">
    <property type="entry name" value="RmlC-like cupins"/>
    <property type="match status" value="1"/>
</dbReference>
<feature type="domain" description="Cupin type-1" evidence="3">
    <location>
        <begin position="2"/>
        <end position="107"/>
    </location>
</feature>
<feature type="region of interest" description="Disordered" evidence="2">
    <location>
        <begin position="1"/>
        <end position="35"/>
    </location>
</feature>
<evidence type="ECO:0000256" key="2">
    <source>
        <dbReference type="SAM" id="MobiDB-lite"/>
    </source>
</evidence>
<comment type="similarity">
    <text evidence="1">Belongs to the 7S seed storage protein family.</text>
</comment>
<dbReference type="OrthoDB" id="1738546at2759"/>
<feature type="compositionally biased region" description="Basic and acidic residues" evidence="2">
    <location>
        <begin position="13"/>
        <end position="35"/>
    </location>
</feature>
<keyword evidence="5" id="KW-1185">Reference proteome</keyword>
<dbReference type="CDD" id="cd02245">
    <property type="entry name" value="cupin_7S_vicilin-like_C"/>
    <property type="match status" value="1"/>
</dbReference>
<feature type="non-terminal residue" evidence="4">
    <location>
        <position position="1"/>
    </location>
</feature>
<protein>
    <recommendedName>
        <fullName evidence="3">Cupin type-1 domain-containing protein</fullName>
    </recommendedName>
</protein>
<dbReference type="InterPro" id="IPR014710">
    <property type="entry name" value="RmlC-like_jellyroll"/>
</dbReference>
<evidence type="ECO:0000256" key="1">
    <source>
        <dbReference type="ARBA" id="ARBA00023597"/>
    </source>
</evidence>
<gene>
    <name evidence="4" type="ORF">Tsubulata_041574</name>
</gene>
<dbReference type="InterPro" id="IPR050253">
    <property type="entry name" value="Seed_Storage-Functional"/>
</dbReference>
<dbReference type="EMBL" id="JAKUCV010007756">
    <property type="protein sequence ID" value="KAJ4822089.1"/>
    <property type="molecule type" value="Genomic_DNA"/>
</dbReference>
<comment type="caution">
    <text evidence="4">The sequence shown here is derived from an EMBL/GenBank/DDBJ whole genome shotgun (WGS) entry which is preliminary data.</text>
</comment>
<proteinExistence type="inferred from homology"/>
<dbReference type="SMART" id="SM00835">
    <property type="entry name" value="Cupin_1"/>
    <property type="match status" value="1"/>
</dbReference>
<evidence type="ECO:0000313" key="5">
    <source>
        <dbReference type="Proteomes" id="UP001141552"/>
    </source>
</evidence>
<name>A0A9Q0IYW8_9ROSI</name>
<dbReference type="AlphaFoldDB" id="A0A9Q0IYW8"/>
<reference evidence="4" key="2">
    <citation type="journal article" date="2023" name="Plants (Basel)">
        <title>Annotation of the Turnera subulata (Passifloraceae) Draft Genome Reveals the S-Locus Evolved after the Divergence of Turneroideae from Passifloroideae in a Stepwise Manner.</title>
        <authorList>
            <person name="Henning P.M."/>
            <person name="Roalson E.H."/>
            <person name="Mir W."/>
            <person name="McCubbin A.G."/>
            <person name="Shore J.S."/>
        </authorList>
    </citation>
    <scope>NUCLEOTIDE SEQUENCE</scope>
    <source>
        <strain evidence="4">F60SS</strain>
    </source>
</reference>
<dbReference type="Gene3D" id="2.60.120.10">
    <property type="entry name" value="Jelly Rolls"/>
    <property type="match status" value="1"/>
</dbReference>
<dbReference type="PANTHER" id="PTHR31189:SF41">
    <property type="entry name" value="VICILIN C72"/>
    <property type="match status" value="1"/>
</dbReference>
<dbReference type="Pfam" id="PF00190">
    <property type="entry name" value="Cupin_1"/>
    <property type="match status" value="1"/>
</dbReference>
<evidence type="ECO:0000259" key="3">
    <source>
        <dbReference type="SMART" id="SM00835"/>
    </source>
</evidence>
<evidence type="ECO:0000313" key="4">
    <source>
        <dbReference type="EMBL" id="KAJ4822089.1"/>
    </source>
</evidence>
<organism evidence="4 5">
    <name type="scientific">Turnera subulata</name>
    <dbReference type="NCBI Taxonomy" id="218843"/>
    <lineage>
        <taxon>Eukaryota</taxon>
        <taxon>Viridiplantae</taxon>
        <taxon>Streptophyta</taxon>
        <taxon>Embryophyta</taxon>
        <taxon>Tracheophyta</taxon>
        <taxon>Spermatophyta</taxon>
        <taxon>Magnoliopsida</taxon>
        <taxon>eudicotyledons</taxon>
        <taxon>Gunneridae</taxon>
        <taxon>Pentapetalae</taxon>
        <taxon>rosids</taxon>
        <taxon>fabids</taxon>
        <taxon>Malpighiales</taxon>
        <taxon>Passifloraceae</taxon>
        <taxon>Turnera</taxon>
    </lineage>
</organism>
<sequence length="146" mass="16462">CPHVSSQSQEEEYERRRGPSGRRGEQEETSRFEKITSHLSPGDVFIIPAGHPVALLASENNNLRTLGFGINARFNQRNFLAGKNNIMNEVEREAKELAFNVPGEQVEKIFKNQKESHFVAGPRQRQGEKQGRGHPLETVLDLPGLF</sequence>